<dbReference type="GO" id="GO:0000978">
    <property type="term" value="F:RNA polymerase II cis-regulatory region sequence-specific DNA binding"/>
    <property type="evidence" value="ECO:0007669"/>
    <property type="project" value="TreeGrafter"/>
</dbReference>
<evidence type="ECO:0000313" key="10">
    <source>
        <dbReference type="Proteomes" id="UP000078561"/>
    </source>
</evidence>
<evidence type="ECO:0000256" key="7">
    <source>
        <dbReference type="SAM" id="MobiDB-lite"/>
    </source>
</evidence>
<evidence type="ECO:0000256" key="1">
    <source>
        <dbReference type="ARBA" id="ARBA00004123"/>
    </source>
</evidence>
<accession>A0A168PTI5</accession>
<gene>
    <name evidence="9" type="primary">ABSGL_08768.1 scaffold 10421</name>
</gene>
<keyword evidence="2" id="KW-0805">Transcription regulation</keyword>
<reference evidence="9" key="1">
    <citation type="submission" date="2016-04" db="EMBL/GenBank/DDBJ databases">
        <authorList>
            <person name="Evans L.H."/>
            <person name="Alamgir A."/>
            <person name="Owens N."/>
            <person name="Weber N.D."/>
            <person name="Virtaneva K."/>
            <person name="Barbian K."/>
            <person name="Babar A."/>
            <person name="Rosenke K."/>
        </authorList>
    </citation>
    <scope>NUCLEOTIDE SEQUENCE [LARGE SCALE GENOMIC DNA]</scope>
    <source>
        <strain evidence="9">CBS 101.48</strain>
    </source>
</reference>
<dbReference type="InParanoid" id="A0A168PTI5"/>
<dbReference type="OrthoDB" id="690068at2759"/>
<dbReference type="GO" id="GO:0000981">
    <property type="term" value="F:DNA-binding transcription factor activity, RNA polymerase II-specific"/>
    <property type="evidence" value="ECO:0007669"/>
    <property type="project" value="TreeGrafter"/>
</dbReference>
<dbReference type="GO" id="GO:0046983">
    <property type="term" value="F:protein dimerization activity"/>
    <property type="evidence" value="ECO:0007669"/>
    <property type="project" value="InterPro"/>
</dbReference>
<dbReference type="EMBL" id="LT554016">
    <property type="protein sequence ID" value="SAM02952.1"/>
    <property type="molecule type" value="Genomic_DNA"/>
</dbReference>
<comment type="subcellular location">
    <subcellularLocation>
        <location evidence="1">Nucleus</location>
    </subcellularLocation>
</comment>
<dbReference type="PANTHER" id="PTHR45776:SF2">
    <property type="entry name" value="MIP04163P"/>
    <property type="match status" value="1"/>
</dbReference>
<feature type="coiled-coil region" evidence="6">
    <location>
        <begin position="256"/>
        <end position="283"/>
    </location>
</feature>
<dbReference type="AlphaFoldDB" id="A0A168PTI5"/>
<dbReference type="Pfam" id="PF00010">
    <property type="entry name" value="HLH"/>
    <property type="match status" value="1"/>
</dbReference>
<evidence type="ECO:0000256" key="2">
    <source>
        <dbReference type="ARBA" id="ARBA00023015"/>
    </source>
</evidence>
<keyword evidence="10" id="KW-1185">Reference proteome</keyword>
<dbReference type="SUPFAM" id="SSF47459">
    <property type="entry name" value="HLH, helix-loop-helix DNA-binding domain"/>
    <property type="match status" value="1"/>
</dbReference>
<evidence type="ECO:0000256" key="4">
    <source>
        <dbReference type="ARBA" id="ARBA00023163"/>
    </source>
</evidence>
<feature type="region of interest" description="Disordered" evidence="7">
    <location>
        <begin position="1"/>
        <end position="45"/>
    </location>
</feature>
<dbReference type="GO" id="GO:0005634">
    <property type="term" value="C:nucleus"/>
    <property type="evidence" value="ECO:0007669"/>
    <property type="project" value="UniProtKB-SubCell"/>
</dbReference>
<feature type="domain" description="BHLH" evidence="8">
    <location>
        <begin position="198"/>
        <end position="259"/>
    </location>
</feature>
<dbReference type="PANTHER" id="PTHR45776">
    <property type="entry name" value="MIP04163P"/>
    <property type="match status" value="1"/>
</dbReference>
<keyword evidence="6" id="KW-0175">Coiled coil</keyword>
<dbReference type="PROSITE" id="PS50888">
    <property type="entry name" value="BHLH"/>
    <property type="match status" value="1"/>
</dbReference>
<dbReference type="Gene3D" id="4.10.280.10">
    <property type="entry name" value="Helix-loop-helix DNA-binding domain"/>
    <property type="match status" value="1"/>
</dbReference>
<organism evidence="9">
    <name type="scientific">Absidia glauca</name>
    <name type="common">Pin mould</name>
    <dbReference type="NCBI Taxonomy" id="4829"/>
    <lineage>
        <taxon>Eukaryota</taxon>
        <taxon>Fungi</taxon>
        <taxon>Fungi incertae sedis</taxon>
        <taxon>Mucoromycota</taxon>
        <taxon>Mucoromycotina</taxon>
        <taxon>Mucoromycetes</taxon>
        <taxon>Mucorales</taxon>
        <taxon>Cunninghamellaceae</taxon>
        <taxon>Absidia</taxon>
    </lineage>
</organism>
<evidence type="ECO:0000313" key="9">
    <source>
        <dbReference type="EMBL" id="SAM02952.1"/>
    </source>
</evidence>
<keyword evidence="3" id="KW-0238">DNA-binding</keyword>
<evidence type="ECO:0000259" key="8">
    <source>
        <dbReference type="PROSITE" id="PS50888"/>
    </source>
</evidence>
<keyword evidence="4" id="KW-0804">Transcription</keyword>
<keyword evidence="5" id="KW-0539">Nucleus</keyword>
<dbReference type="InterPro" id="IPR036638">
    <property type="entry name" value="HLH_DNA-bd_sf"/>
</dbReference>
<dbReference type="STRING" id="4829.A0A168PTI5"/>
<dbReference type="Proteomes" id="UP000078561">
    <property type="component" value="Unassembled WGS sequence"/>
</dbReference>
<dbReference type="InterPro" id="IPR011598">
    <property type="entry name" value="bHLH_dom"/>
</dbReference>
<sequence length="283" mass="31557">MLQQQQQQQQHHLHPLATTMPPPSSSTAFHHHPTSLVRPHPDAVTGPIDFTSTDALFLSPLGPTSPLEDFEDLDYQSGFANYQKQHMVPRHTSLPGSHTMDIGLNTPSIPIHQQGSPTSSASSSFYNRDYDPMTTSFAMSAPAATVGHFGTSPNGPPLYIHPQAPTLDSPSSAAKSFEDDNDYSLQMNMQMMMDKRRRRRESHNAVERRRRENINDRIQELGTLLPDSMTEGVAVSNNSTNKHNKGAILRNSVEHIRHLQHEVQSYSQRVKELEAALAKLHSS</sequence>
<evidence type="ECO:0000256" key="3">
    <source>
        <dbReference type="ARBA" id="ARBA00023125"/>
    </source>
</evidence>
<name>A0A168PTI5_ABSGL</name>
<feature type="compositionally biased region" description="Low complexity" evidence="7">
    <location>
        <begin position="1"/>
        <end position="10"/>
    </location>
</feature>
<dbReference type="SMART" id="SM00353">
    <property type="entry name" value="HLH"/>
    <property type="match status" value="1"/>
</dbReference>
<evidence type="ECO:0000256" key="5">
    <source>
        <dbReference type="ARBA" id="ARBA00023242"/>
    </source>
</evidence>
<proteinExistence type="predicted"/>
<evidence type="ECO:0000256" key="6">
    <source>
        <dbReference type="SAM" id="Coils"/>
    </source>
</evidence>
<protein>
    <recommendedName>
        <fullName evidence="8">BHLH domain-containing protein</fullName>
    </recommendedName>
</protein>